<evidence type="ECO:0000256" key="3">
    <source>
        <dbReference type="PROSITE-ProRule" id="PRU00169"/>
    </source>
</evidence>
<dbReference type="InterPro" id="IPR011006">
    <property type="entry name" value="CheY-like_superfamily"/>
</dbReference>
<dbReference type="CDD" id="cd17546">
    <property type="entry name" value="REC_hyHK_CKI1_RcsC-like"/>
    <property type="match status" value="1"/>
</dbReference>
<evidence type="ECO:0000259" key="5">
    <source>
        <dbReference type="PROSITE" id="PS50110"/>
    </source>
</evidence>
<dbReference type="Pfam" id="PF00072">
    <property type="entry name" value="Response_reg"/>
    <property type="match status" value="1"/>
</dbReference>
<name>A0A7R9YX24_9CHLO</name>
<evidence type="ECO:0000256" key="1">
    <source>
        <dbReference type="ARBA" id="ARBA00022553"/>
    </source>
</evidence>
<proteinExistence type="predicted"/>
<keyword evidence="1 3" id="KW-0597">Phosphoprotein</keyword>
<dbReference type="SUPFAM" id="SSF52172">
    <property type="entry name" value="CheY-like"/>
    <property type="match status" value="1"/>
</dbReference>
<dbReference type="GO" id="GO:0000160">
    <property type="term" value="P:phosphorelay signal transduction system"/>
    <property type="evidence" value="ECO:0007669"/>
    <property type="project" value="UniProtKB-KW"/>
</dbReference>
<evidence type="ECO:0000313" key="6">
    <source>
        <dbReference type="EMBL" id="CAD8293331.1"/>
    </source>
</evidence>
<reference evidence="6" key="1">
    <citation type="submission" date="2021-01" db="EMBL/GenBank/DDBJ databases">
        <authorList>
            <person name="Corre E."/>
            <person name="Pelletier E."/>
            <person name="Niang G."/>
            <person name="Scheremetjew M."/>
            <person name="Finn R."/>
            <person name="Kale V."/>
            <person name="Holt S."/>
            <person name="Cochrane G."/>
            <person name="Meng A."/>
            <person name="Brown T."/>
            <person name="Cohen L."/>
        </authorList>
    </citation>
    <scope>NUCLEOTIDE SEQUENCE</scope>
    <source>
        <strain evidence="6">CCMP219</strain>
    </source>
</reference>
<dbReference type="EMBL" id="HBEC01025960">
    <property type="protein sequence ID" value="CAD8293331.1"/>
    <property type="molecule type" value="Transcribed_RNA"/>
</dbReference>
<gene>
    <name evidence="6" type="ORF">CEUR00632_LOCUS11956</name>
</gene>
<feature type="compositionally biased region" description="Polar residues" evidence="4">
    <location>
        <begin position="262"/>
        <end position="279"/>
    </location>
</feature>
<evidence type="ECO:0000256" key="2">
    <source>
        <dbReference type="ARBA" id="ARBA00023012"/>
    </source>
</evidence>
<feature type="modified residue" description="4-aspartylphosphate" evidence="3">
    <location>
        <position position="193"/>
    </location>
</feature>
<dbReference type="PROSITE" id="PS50110">
    <property type="entry name" value="RESPONSE_REGULATORY"/>
    <property type="match status" value="1"/>
</dbReference>
<feature type="compositionally biased region" description="Basic and acidic residues" evidence="4">
    <location>
        <begin position="70"/>
        <end position="79"/>
    </location>
</feature>
<dbReference type="PANTHER" id="PTHR45339">
    <property type="entry name" value="HYBRID SIGNAL TRANSDUCTION HISTIDINE KINASE J"/>
    <property type="match status" value="1"/>
</dbReference>
<dbReference type="InterPro" id="IPR001789">
    <property type="entry name" value="Sig_transdc_resp-reg_receiver"/>
</dbReference>
<organism evidence="6">
    <name type="scientific">Chlamydomonas euryale</name>
    <dbReference type="NCBI Taxonomy" id="1486919"/>
    <lineage>
        <taxon>Eukaryota</taxon>
        <taxon>Viridiplantae</taxon>
        <taxon>Chlorophyta</taxon>
        <taxon>core chlorophytes</taxon>
        <taxon>Chlorophyceae</taxon>
        <taxon>CS clade</taxon>
        <taxon>Chlamydomonadales</taxon>
        <taxon>Chlamydomonadaceae</taxon>
        <taxon>Chlamydomonas</taxon>
    </lineage>
</organism>
<accession>A0A7R9YX24</accession>
<feature type="region of interest" description="Disordered" evidence="4">
    <location>
        <begin position="51"/>
        <end position="108"/>
    </location>
</feature>
<feature type="region of interest" description="Disordered" evidence="4">
    <location>
        <begin position="260"/>
        <end position="279"/>
    </location>
</feature>
<protein>
    <recommendedName>
        <fullName evidence="5">Response regulatory domain-containing protein</fullName>
    </recommendedName>
</protein>
<feature type="domain" description="Response regulatory" evidence="5">
    <location>
        <begin position="139"/>
        <end position="260"/>
    </location>
</feature>
<dbReference type="PANTHER" id="PTHR45339:SF1">
    <property type="entry name" value="HYBRID SIGNAL TRANSDUCTION HISTIDINE KINASE J"/>
    <property type="match status" value="1"/>
</dbReference>
<feature type="compositionally biased region" description="Low complexity" evidence="4">
    <location>
        <begin position="1"/>
        <end position="21"/>
    </location>
</feature>
<feature type="region of interest" description="Disordered" evidence="4">
    <location>
        <begin position="1"/>
        <end position="26"/>
    </location>
</feature>
<dbReference type="Gene3D" id="3.40.50.2300">
    <property type="match status" value="1"/>
</dbReference>
<dbReference type="SMART" id="SM00448">
    <property type="entry name" value="REC"/>
    <property type="match status" value="1"/>
</dbReference>
<sequence>MGSVRSGVSGAATTDGASSAAPEVADLPPHLHPFSMSGAALSAGSVAAGVRPGAHPLARQPSQGMAQEAGARRFHDDHSSTSSSRATYSHGAEELGGMSGTGQLSLGNSTLRPATMIKNSNSGGNLPDLASTASNGTLSILLVEDNAINMKVALGILRRFGQNEVKTAYDGQQALRTVDANGGADAFHLILMDLHMPVMGGMEALREFKTRYPCSTTKVVAVTADAFEVTRDECMSAGFDGWLPKPFRLEDMVRIIGENVGGSASNNPSAAPTNKSGKL</sequence>
<evidence type="ECO:0000256" key="4">
    <source>
        <dbReference type="SAM" id="MobiDB-lite"/>
    </source>
</evidence>
<dbReference type="AlphaFoldDB" id="A0A7R9YX24"/>
<keyword evidence="2" id="KW-0902">Two-component regulatory system</keyword>